<evidence type="ECO:0000259" key="5">
    <source>
        <dbReference type="Pfam" id="PF01281"/>
    </source>
</evidence>
<dbReference type="InterPro" id="IPR000244">
    <property type="entry name" value="Ribosomal_bL9"/>
</dbReference>
<dbReference type="InterPro" id="IPR009027">
    <property type="entry name" value="Ribosomal_bL9/RNase_H1_N"/>
</dbReference>
<reference evidence="6" key="1">
    <citation type="submission" date="2023-10" db="EMBL/GenBank/DDBJ databases">
        <authorList>
            <person name="Hackl T."/>
        </authorList>
    </citation>
    <scope>NUCLEOTIDE SEQUENCE</scope>
</reference>
<name>A0AAI8VXX9_9PEZI</name>
<dbReference type="InterPro" id="IPR020070">
    <property type="entry name" value="Ribosomal_bL9_N"/>
</dbReference>
<dbReference type="Proteomes" id="UP001295740">
    <property type="component" value="Unassembled WGS sequence"/>
</dbReference>
<dbReference type="EMBL" id="CAUWAG010000020">
    <property type="protein sequence ID" value="CAJ2513134.1"/>
    <property type="molecule type" value="Genomic_DNA"/>
</dbReference>
<feature type="compositionally biased region" description="Low complexity" evidence="4">
    <location>
        <begin position="232"/>
        <end position="266"/>
    </location>
</feature>
<evidence type="ECO:0000256" key="4">
    <source>
        <dbReference type="SAM" id="MobiDB-lite"/>
    </source>
</evidence>
<dbReference type="SUPFAM" id="SSF55658">
    <property type="entry name" value="L9 N-domain-like"/>
    <property type="match status" value="1"/>
</dbReference>
<dbReference type="GO" id="GO:0006412">
    <property type="term" value="P:translation"/>
    <property type="evidence" value="ECO:0007669"/>
    <property type="project" value="InterPro"/>
</dbReference>
<sequence>MASTAPLKPDRRKNIAKLTKESSARLQNQYPRTTNRSTDTMVTPRLARSPTCISCLRRLAQPPPSPLSLMQTQTRARTTKAELEDLQGIPVRLLADIPAFGRKRRADAIIRVKPGRMRNFWFPKALAEYMTRQRFKDMGLTEAAIGVRDRTFGSKLAMVDGEDDTTQGDGILLREDMPGKNKRKEVLTLPPEETQALLTTLLPDILTFARKPIAPAAPAEPTPAPEPTVTRSPSLAANAATSTTSSTTTTTPTTPTTPTSPEAEPAQQHTPIFGSVSTNDILALIKEKLLAADAQGSRVALEAEAITILGLDEEGDSDDRIKRLGTFEVLISPGRDLEPVRRVVEVVAEE</sequence>
<evidence type="ECO:0000313" key="7">
    <source>
        <dbReference type="Proteomes" id="UP001295740"/>
    </source>
</evidence>
<evidence type="ECO:0000256" key="1">
    <source>
        <dbReference type="ARBA" id="ARBA00010605"/>
    </source>
</evidence>
<proteinExistence type="inferred from homology"/>
<dbReference type="GO" id="GO:1990904">
    <property type="term" value="C:ribonucleoprotein complex"/>
    <property type="evidence" value="ECO:0007669"/>
    <property type="project" value="UniProtKB-KW"/>
</dbReference>
<evidence type="ECO:0000256" key="2">
    <source>
        <dbReference type="ARBA" id="ARBA00022980"/>
    </source>
</evidence>
<protein>
    <submittedName>
        <fullName evidence="6">Uu.00g012530.m01.CDS01</fullName>
    </submittedName>
</protein>
<organism evidence="6 7">
    <name type="scientific">Anthostomella pinea</name>
    <dbReference type="NCBI Taxonomy" id="933095"/>
    <lineage>
        <taxon>Eukaryota</taxon>
        <taxon>Fungi</taxon>
        <taxon>Dikarya</taxon>
        <taxon>Ascomycota</taxon>
        <taxon>Pezizomycotina</taxon>
        <taxon>Sordariomycetes</taxon>
        <taxon>Xylariomycetidae</taxon>
        <taxon>Xylariales</taxon>
        <taxon>Xylariaceae</taxon>
        <taxon>Anthostomella</taxon>
    </lineage>
</organism>
<dbReference type="Gene3D" id="3.40.5.10">
    <property type="entry name" value="Ribosomal protein L9, N-terminal domain"/>
    <property type="match status" value="1"/>
</dbReference>
<dbReference type="Pfam" id="PF01281">
    <property type="entry name" value="Ribosomal_L9_N"/>
    <property type="match status" value="1"/>
</dbReference>
<feature type="domain" description="Ribosomal protein L9" evidence="5">
    <location>
        <begin position="90"/>
        <end position="137"/>
    </location>
</feature>
<keyword evidence="7" id="KW-1185">Reference proteome</keyword>
<accession>A0AAI8VXX9</accession>
<dbReference type="GO" id="GO:0005840">
    <property type="term" value="C:ribosome"/>
    <property type="evidence" value="ECO:0007669"/>
    <property type="project" value="UniProtKB-KW"/>
</dbReference>
<comment type="similarity">
    <text evidence="1">Belongs to the bacterial ribosomal protein bL9 family.</text>
</comment>
<feature type="region of interest" description="Disordered" evidence="4">
    <location>
        <begin position="215"/>
        <end position="267"/>
    </location>
</feature>
<comment type="caution">
    <text evidence="6">The sequence shown here is derived from an EMBL/GenBank/DDBJ whole genome shotgun (WGS) entry which is preliminary data.</text>
</comment>
<evidence type="ECO:0000313" key="6">
    <source>
        <dbReference type="EMBL" id="CAJ2513134.1"/>
    </source>
</evidence>
<dbReference type="InterPro" id="IPR036935">
    <property type="entry name" value="Ribosomal_bL9_N_sf"/>
</dbReference>
<keyword evidence="3" id="KW-0687">Ribonucleoprotein</keyword>
<dbReference type="GO" id="GO:0003735">
    <property type="term" value="F:structural constituent of ribosome"/>
    <property type="evidence" value="ECO:0007669"/>
    <property type="project" value="InterPro"/>
</dbReference>
<dbReference type="AlphaFoldDB" id="A0AAI8VXX9"/>
<gene>
    <name evidence="6" type="ORF">KHLLAP_LOCUS13602</name>
</gene>
<feature type="compositionally biased region" description="Polar residues" evidence="4">
    <location>
        <begin position="24"/>
        <end position="38"/>
    </location>
</feature>
<keyword evidence="2" id="KW-0689">Ribosomal protein</keyword>
<feature type="region of interest" description="Disordered" evidence="4">
    <location>
        <begin position="19"/>
        <end position="38"/>
    </location>
</feature>
<evidence type="ECO:0000256" key="3">
    <source>
        <dbReference type="ARBA" id="ARBA00023274"/>
    </source>
</evidence>
<dbReference type="PANTHER" id="PTHR21368">
    <property type="entry name" value="50S RIBOSOMAL PROTEIN L9"/>
    <property type="match status" value="1"/>
</dbReference>